<dbReference type="Proteomes" id="UP000182089">
    <property type="component" value="Unassembled WGS sequence"/>
</dbReference>
<keyword evidence="8" id="KW-0969">Cilium</keyword>
<comment type="function">
    <text evidence="5">Required for morphogenesis and for the elongation of the flagellar filament by facilitating polymerization of the flagellin monomers at the tip of growing filament. Forms a capping structure, which prevents flagellin subunits (transported through the central channel of the flagellum) from leaking out without polymerization at the distal end.</text>
</comment>
<evidence type="ECO:0000313" key="8">
    <source>
        <dbReference type="EMBL" id="SEM94004.1"/>
    </source>
</evidence>
<dbReference type="InterPro" id="IPR003481">
    <property type="entry name" value="FliD_N"/>
</dbReference>
<gene>
    <name evidence="8" type="ORF">SAMN05216431_1154</name>
</gene>
<accession>A0ABY1ADS1</accession>
<evidence type="ECO:0000259" key="7">
    <source>
        <dbReference type="Pfam" id="PF07195"/>
    </source>
</evidence>
<evidence type="ECO:0000313" key="9">
    <source>
        <dbReference type="Proteomes" id="UP000182089"/>
    </source>
</evidence>
<sequence length="526" mass="54873">MATSSTSATSSVSSSSYLGKYTGVTSDTIEALLQGDYNRETVIKNKITTLQNETQAWTDISTRLGNLTEKLEALEKADTYGTKTNTSTDSDAATIKGTSDAIEGSYDLVINKLATSTRIMGNTVTTSSGSKLSSTADDLGYSGTLTLTNTSSGLNGATQSTLTATINVSGTDSLKDIADAINNAKDTTSGSAKSLGIKATIVDNRLVLTSSESGAHVLGISSTNDLQGHLGLAASGSTSTASRSSSVSSDGKIETTDYTYTTYGASTTIGSAAEFTLDGLAMLRDSNSSSDIVDGATIDFKQADSTKTVTLTMTNDTSVTQKALQDFVDQYNSVMSLISDDLDVGDPSSSNNTTGDLTGDVSLITLQGKLQSMVLGGSSVNGVSASTIGLSVNEEGTLSLDTNKFAKAMAENPDSVKDFFFVNTSSKYATTKTGTGYAADFTSLIDTYTKTSSSSTGKGLIQTIKESNDNMIDLYNDQIDDLEELISNERTRYTAQFSALDSAISEMQTQLAYITSSLSSSSSNDN</sequence>
<keyword evidence="5" id="KW-0964">Secreted</keyword>
<name>A0ABY1ADS1_9LACO</name>
<dbReference type="PANTHER" id="PTHR30288:SF0">
    <property type="entry name" value="FLAGELLAR HOOK-ASSOCIATED PROTEIN 2"/>
    <property type="match status" value="1"/>
</dbReference>
<evidence type="ECO:0000256" key="1">
    <source>
        <dbReference type="ARBA" id="ARBA00009764"/>
    </source>
</evidence>
<evidence type="ECO:0000256" key="2">
    <source>
        <dbReference type="ARBA" id="ARBA00011255"/>
    </source>
</evidence>
<protein>
    <recommendedName>
        <fullName evidence="5">Flagellar hook-associated protein 2</fullName>
        <shortName evidence="5">HAP2</shortName>
    </recommendedName>
    <alternativeName>
        <fullName evidence="5">Flagellar cap protein</fullName>
    </alternativeName>
</protein>
<keyword evidence="4 5" id="KW-0975">Bacterial flagellum</keyword>
<keyword evidence="3 5" id="KW-0175">Coiled coil</keyword>
<comment type="subunit">
    <text evidence="2 5">Homopentamer.</text>
</comment>
<feature type="domain" description="Flagellar hook-associated protein 2 N-terminal" evidence="6">
    <location>
        <begin position="25"/>
        <end position="116"/>
    </location>
</feature>
<evidence type="ECO:0000256" key="5">
    <source>
        <dbReference type="RuleBase" id="RU362066"/>
    </source>
</evidence>
<comment type="subcellular location">
    <subcellularLocation>
        <location evidence="5">Secreted</location>
    </subcellularLocation>
    <subcellularLocation>
        <location evidence="5">Bacterial flagellum</location>
    </subcellularLocation>
</comment>
<evidence type="ECO:0000256" key="4">
    <source>
        <dbReference type="ARBA" id="ARBA00023143"/>
    </source>
</evidence>
<dbReference type="Pfam" id="PF02465">
    <property type="entry name" value="FliD_N"/>
    <property type="match status" value="1"/>
</dbReference>
<comment type="similarity">
    <text evidence="1 5">Belongs to the FliD family.</text>
</comment>
<reference evidence="8 9" key="1">
    <citation type="submission" date="2016-10" db="EMBL/GenBank/DDBJ databases">
        <authorList>
            <person name="Varghese N."/>
            <person name="Submissions S."/>
        </authorList>
    </citation>
    <scope>NUCLEOTIDE SEQUENCE [LARGE SCALE GENOMIC DNA]</scope>
    <source>
        <strain evidence="8 9">WC1T17</strain>
    </source>
</reference>
<dbReference type="Pfam" id="PF07195">
    <property type="entry name" value="FliD_C"/>
    <property type="match status" value="1"/>
</dbReference>
<dbReference type="InterPro" id="IPR010809">
    <property type="entry name" value="FliD_C"/>
</dbReference>
<organism evidence="8 9">
    <name type="scientific">Ligilactobacillus ruminis</name>
    <dbReference type="NCBI Taxonomy" id="1623"/>
    <lineage>
        <taxon>Bacteria</taxon>
        <taxon>Bacillati</taxon>
        <taxon>Bacillota</taxon>
        <taxon>Bacilli</taxon>
        <taxon>Lactobacillales</taxon>
        <taxon>Lactobacillaceae</taxon>
        <taxon>Ligilactobacillus</taxon>
    </lineage>
</organism>
<dbReference type="InterPro" id="IPR040026">
    <property type="entry name" value="FliD"/>
</dbReference>
<evidence type="ECO:0000256" key="3">
    <source>
        <dbReference type="ARBA" id="ARBA00023054"/>
    </source>
</evidence>
<keyword evidence="8" id="KW-0966">Cell projection</keyword>
<dbReference type="InterPro" id="IPR010810">
    <property type="entry name" value="Flagellin_hook_IN_motif"/>
</dbReference>
<feature type="domain" description="Flagellar hook-associated protein 2 C-terminal" evidence="7">
    <location>
        <begin position="271"/>
        <end position="508"/>
    </location>
</feature>
<dbReference type="Pfam" id="PF07196">
    <property type="entry name" value="Flagellin_IN"/>
    <property type="match status" value="1"/>
</dbReference>
<dbReference type="EMBL" id="FOCC01000015">
    <property type="protein sequence ID" value="SEM94004.1"/>
    <property type="molecule type" value="Genomic_DNA"/>
</dbReference>
<keyword evidence="8" id="KW-0282">Flagellum</keyword>
<evidence type="ECO:0000259" key="6">
    <source>
        <dbReference type="Pfam" id="PF02465"/>
    </source>
</evidence>
<dbReference type="PANTHER" id="PTHR30288">
    <property type="entry name" value="FLAGELLAR CAP/ASSEMBLY PROTEIN FLID"/>
    <property type="match status" value="1"/>
</dbReference>
<comment type="caution">
    <text evidence="8">The sequence shown here is derived from an EMBL/GenBank/DDBJ whole genome shotgun (WGS) entry which is preliminary data.</text>
</comment>
<proteinExistence type="inferred from homology"/>
<feature type="coiled-coil region" evidence="5">
    <location>
        <begin position="465"/>
        <end position="492"/>
    </location>
</feature>